<evidence type="ECO:0000313" key="4">
    <source>
        <dbReference type="Proteomes" id="UP000199008"/>
    </source>
</evidence>
<dbReference type="Gene3D" id="1.20.144.10">
    <property type="entry name" value="Phosphatidic acid phosphatase type 2/haloperoxidase"/>
    <property type="match status" value="2"/>
</dbReference>
<keyword evidence="4" id="KW-1185">Reference proteome</keyword>
<dbReference type="SUPFAM" id="SSF48317">
    <property type="entry name" value="Acid phosphatase/Vanadium-dependent haloperoxidase"/>
    <property type="match status" value="1"/>
</dbReference>
<dbReference type="PANTHER" id="PTHR14969:SF13">
    <property type="entry name" value="AT30094P"/>
    <property type="match status" value="1"/>
</dbReference>
<dbReference type="AlphaFoldDB" id="A0A1G9FEU6"/>
<feature type="transmembrane region" description="Helical" evidence="1">
    <location>
        <begin position="59"/>
        <end position="78"/>
    </location>
</feature>
<dbReference type="SMART" id="SM00014">
    <property type="entry name" value="acidPPc"/>
    <property type="match status" value="1"/>
</dbReference>
<gene>
    <name evidence="3" type="ORF">SAMN05216216_1129</name>
</gene>
<dbReference type="CDD" id="cd03392">
    <property type="entry name" value="PAP2_like_2"/>
    <property type="match status" value="1"/>
</dbReference>
<accession>A0A1G9FEU6</accession>
<evidence type="ECO:0000256" key="1">
    <source>
        <dbReference type="SAM" id="Phobius"/>
    </source>
</evidence>
<dbReference type="EMBL" id="FNFY01000012">
    <property type="protein sequence ID" value="SDK86961.1"/>
    <property type="molecule type" value="Genomic_DNA"/>
</dbReference>
<proteinExistence type="predicted"/>
<dbReference type="RefSeq" id="WP_092986305.1">
    <property type="nucleotide sequence ID" value="NZ_FNFY01000012.1"/>
</dbReference>
<name>A0A1G9FEU6_9BACL</name>
<protein>
    <submittedName>
        <fullName evidence="3">Undecaprenyl-diphosphatase</fullName>
    </submittedName>
</protein>
<feature type="domain" description="Phosphatidic acid phosphatase type 2/haloperoxidase" evidence="2">
    <location>
        <begin position="88"/>
        <end position="198"/>
    </location>
</feature>
<feature type="transmembrane region" description="Helical" evidence="1">
    <location>
        <begin position="187"/>
        <end position="208"/>
    </location>
</feature>
<feature type="transmembrane region" description="Helical" evidence="1">
    <location>
        <begin position="85"/>
        <end position="107"/>
    </location>
</feature>
<dbReference type="InterPro" id="IPR000326">
    <property type="entry name" value="PAP2/HPO"/>
</dbReference>
<keyword evidence="1" id="KW-0812">Transmembrane</keyword>
<dbReference type="OrthoDB" id="9789113at2"/>
<sequence length="226" mass="24983">MAKKFGFTGTVFLLLYSVITWGVIAGHEWVQRFDYALTALIQGRITEDGADFVAVATDIAGFPPVFVLTMAVVLTLLIKKMYIASLWFGLTVYICASLLMDTMKAVIGRERPDLLVITMESSMSYPSGHSISSVMLYGFVGLILMLVVKKLWQKIVIGGIAGMIILFVLTSRVYLGVHYPSDTIGGFTFGMAGIFISISLYQLALPGIKRWMDSKKWRDRSPDLSA</sequence>
<evidence type="ECO:0000313" key="3">
    <source>
        <dbReference type="EMBL" id="SDK86961.1"/>
    </source>
</evidence>
<dbReference type="Pfam" id="PF01569">
    <property type="entry name" value="PAP2"/>
    <property type="match status" value="1"/>
</dbReference>
<dbReference type="PANTHER" id="PTHR14969">
    <property type="entry name" value="SPHINGOSINE-1-PHOSPHATE PHOSPHOHYDROLASE"/>
    <property type="match status" value="1"/>
</dbReference>
<dbReference type="Proteomes" id="UP000199008">
    <property type="component" value="Unassembled WGS sequence"/>
</dbReference>
<keyword evidence="1" id="KW-1133">Transmembrane helix</keyword>
<feature type="transmembrane region" description="Helical" evidence="1">
    <location>
        <begin position="155"/>
        <end position="175"/>
    </location>
</feature>
<organism evidence="3 4">
    <name type="scientific">Lacicoccus qingdaonensis</name>
    <dbReference type="NCBI Taxonomy" id="576118"/>
    <lineage>
        <taxon>Bacteria</taxon>
        <taxon>Bacillati</taxon>
        <taxon>Bacillota</taxon>
        <taxon>Bacilli</taxon>
        <taxon>Bacillales</taxon>
        <taxon>Salinicoccaceae</taxon>
        <taxon>Lacicoccus</taxon>
    </lineage>
</organism>
<dbReference type="InterPro" id="IPR036938">
    <property type="entry name" value="PAP2/HPO_sf"/>
</dbReference>
<dbReference type="STRING" id="576118.SAMN05216216_1129"/>
<evidence type="ECO:0000259" key="2">
    <source>
        <dbReference type="SMART" id="SM00014"/>
    </source>
</evidence>
<feature type="transmembrane region" description="Helical" evidence="1">
    <location>
        <begin position="127"/>
        <end position="148"/>
    </location>
</feature>
<reference evidence="4" key="1">
    <citation type="submission" date="2016-10" db="EMBL/GenBank/DDBJ databases">
        <authorList>
            <person name="Varghese N."/>
            <person name="Submissions S."/>
        </authorList>
    </citation>
    <scope>NUCLEOTIDE SEQUENCE [LARGE SCALE GENOMIC DNA]</scope>
    <source>
        <strain evidence="4">CGMCC 1.8895</strain>
    </source>
</reference>
<keyword evidence="1" id="KW-0472">Membrane</keyword>